<evidence type="ECO:0000313" key="2">
    <source>
        <dbReference type="Proteomes" id="UP001155483"/>
    </source>
</evidence>
<dbReference type="SUPFAM" id="SSF53335">
    <property type="entry name" value="S-adenosyl-L-methionine-dependent methyltransferases"/>
    <property type="match status" value="1"/>
</dbReference>
<dbReference type="Pfam" id="PF08003">
    <property type="entry name" value="Methyltransf_9"/>
    <property type="match status" value="1"/>
</dbReference>
<protein>
    <submittedName>
        <fullName evidence="1">DUF1698 domain-containing protein</fullName>
    </submittedName>
</protein>
<dbReference type="InterPro" id="IPR029063">
    <property type="entry name" value="SAM-dependent_MTases_sf"/>
</dbReference>
<dbReference type="AlphaFoldDB" id="A0A9X3B948"/>
<dbReference type="RefSeq" id="WP_279298066.1">
    <property type="nucleotide sequence ID" value="NZ_JAOTIF010000013.1"/>
</dbReference>
<name>A0A9X3B948_9BACT</name>
<gene>
    <name evidence="1" type="ORF">OCK74_16020</name>
</gene>
<proteinExistence type="predicted"/>
<reference evidence="1" key="1">
    <citation type="submission" date="2022-09" db="EMBL/GenBank/DDBJ databases">
        <authorList>
            <person name="Yuan C."/>
            <person name="Ke Z."/>
        </authorList>
    </citation>
    <scope>NUCLEOTIDE SEQUENCE</scope>
    <source>
        <strain evidence="1">LB-8</strain>
    </source>
</reference>
<dbReference type="InterPro" id="IPR027555">
    <property type="entry name" value="Mo5U34_MeTrfas-like"/>
</dbReference>
<comment type="caution">
    <text evidence="1">The sequence shown here is derived from an EMBL/GenBank/DDBJ whole genome shotgun (WGS) entry which is preliminary data.</text>
</comment>
<sequence>MMYKLKVKFLKTTYGSLLWRKWKVWRGEHVGSYHRLPEFIRNNVFPGASFVDIGCMWGVNGDHVFFAEECGATEVKGVDVFGPTPEFEAKKRERNSKVEFILGDVGNRNTLARIGMVDIVFCAGVLYHHPSPFDLLVALRSICKTKLILRTSAIPEMDGLPNGAIYYPMLQSKDRELWRLKSLKKQVGISDAFEPDQGYGNWFWGLTPSCIKSLLETAGFAIEYNFKEPFAQTYICKPVTIPFEHHLPSEMEAKELASYISSNQLAQPA</sequence>
<dbReference type="Proteomes" id="UP001155483">
    <property type="component" value="Unassembled WGS sequence"/>
</dbReference>
<dbReference type="Gene3D" id="3.40.50.150">
    <property type="entry name" value="Vaccinia Virus protein VP39"/>
    <property type="match status" value="1"/>
</dbReference>
<reference evidence="1" key="2">
    <citation type="submission" date="2023-04" db="EMBL/GenBank/DDBJ databases">
        <title>Paracnuella aquatica gen. nov., sp. nov., a member of the family Chitinophagaceae isolated from a hot spring.</title>
        <authorList>
            <person name="Wang C."/>
        </authorList>
    </citation>
    <scope>NUCLEOTIDE SEQUENCE</scope>
    <source>
        <strain evidence="1">LB-8</strain>
    </source>
</reference>
<evidence type="ECO:0000313" key="1">
    <source>
        <dbReference type="EMBL" id="MCU7550626.1"/>
    </source>
</evidence>
<keyword evidence="2" id="KW-1185">Reference proteome</keyword>
<dbReference type="EMBL" id="JAOTIF010000013">
    <property type="protein sequence ID" value="MCU7550626.1"/>
    <property type="molecule type" value="Genomic_DNA"/>
</dbReference>
<organism evidence="1 2">
    <name type="scientific">Paraflavisolibacter caeni</name>
    <dbReference type="NCBI Taxonomy" id="2982496"/>
    <lineage>
        <taxon>Bacteria</taxon>
        <taxon>Pseudomonadati</taxon>
        <taxon>Bacteroidota</taxon>
        <taxon>Chitinophagia</taxon>
        <taxon>Chitinophagales</taxon>
        <taxon>Chitinophagaceae</taxon>
        <taxon>Paraflavisolibacter</taxon>
    </lineage>
</organism>
<accession>A0A9X3B948</accession>